<reference evidence="2" key="1">
    <citation type="submission" date="2016-10" db="EMBL/GenBank/DDBJ databases">
        <authorList>
            <person name="See-Too W.S."/>
        </authorList>
    </citation>
    <scope>NUCLEOTIDE SEQUENCE</scope>
    <source>
        <strain evidence="2">DSM 22276</strain>
    </source>
</reference>
<dbReference type="InterPro" id="IPR029058">
    <property type="entry name" value="AB_hydrolase_fold"/>
</dbReference>
<dbReference type="SUPFAM" id="SSF53474">
    <property type="entry name" value="alpha/beta-Hydrolases"/>
    <property type="match status" value="1"/>
</dbReference>
<dbReference type="EMBL" id="CP016543">
    <property type="protein sequence ID" value="ANU24064.1"/>
    <property type="molecule type" value="Genomic_DNA"/>
</dbReference>
<dbReference type="PRINTS" id="PR00111">
    <property type="entry name" value="ABHYDROLASE"/>
</dbReference>
<feature type="domain" description="AB hydrolase-1" evidence="1">
    <location>
        <begin position="21"/>
        <end position="243"/>
    </location>
</feature>
<sequence length="257" mass="28967">MPVFTRNDVELFYEDNGEGQPLLLLHALTSNSAMFYREMDFFKQTRRVIAIDARGHGNSSRLEQYTLQDHIEDALALIDHLNLTTVDVIGVSMGSYIAQGIAIQAPQKVNKLLLVATKSHSEQASLTELFNRYPEKFDGLSIPEKISKATRYIYHDQEKVKEWNKKTAQNSRLLTNKEQGIAGDAIKEFDFRPQLSNITAETLVISGKHDSLNPPEKGRETAVAIPGATFMEFKRSGHAPNVEQDRLFLGVTENFLD</sequence>
<gene>
    <name evidence="2" type="ORF">BCM40_12185</name>
</gene>
<proteinExistence type="predicted"/>
<keyword evidence="3" id="KW-1185">Reference proteome</keyword>
<dbReference type="Proteomes" id="UP000092495">
    <property type="component" value="Chromosome"/>
</dbReference>
<dbReference type="KEGG" id="pdg:BCM40_12185"/>
<dbReference type="OrthoDB" id="9805423at2"/>
<dbReference type="InterPro" id="IPR050266">
    <property type="entry name" value="AB_hydrolase_sf"/>
</dbReference>
<dbReference type="AlphaFoldDB" id="A0A1C7EJB1"/>
<dbReference type="Gene3D" id="3.40.50.1820">
    <property type="entry name" value="alpha/beta hydrolase"/>
    <property type="match status" value="1"/>
</dbReference>
<accession>A0A1C7EJB1</accession>
<organism evidence="2 3">
    <name type="scientific">Planococcus donghaensis</name>
    <dbReference type="NCBI Taxonomy" id="414778"/>
    <lineage>
        <taxon>Bacteria</taxon>
        <taxon>Bacillati</taxon>
        <taxon>Bacillota</taxon>
        <taxon>Bacilli</taxon>
        <taxon>Bacillales</taxon>
        <taxon>Caryophanaceae</taxon>
        <taxon>Planococcus</taxon>
    </lineage>
</organism>
<name>A0A1C7EJB1_9BACL</name>
<dbReference type="STRING" id="414778.BCM40_12185"/>
<evidence type="ECO:0000313" key="2">
    <source>
        <dbReference type="EMBL" id="ANU24064.1"/>
    </source>
</evidence>
<protein>
    <submittedName>
        <fullName evidence="2">Esterase</fullName>
    </submittedName>
</protein>
<dbReference type="Pfam" id="PF00561">
    <property type="entry name" value="Abhydrolase_1"/>
    <property type="match status" value="1"/>
</dbReference>
<evidence type="ECO:0000259" key="1">
    <source>
        <dbReference type="Pfam" id="PF00561"/>
    </source>
</evidence>
<dbReference type="PANTHER" id="PTHR43798">
    <property type="entry name" value="MONOACYLGLYCEROL LIPASE"/>
    <property type="match status" value="1"/>
</dbReference>
<dbReference type="RefSeq" id="WP_065527032.1">
    <property type="nucleotide sequence ID" value="NZ_CP016543.2"/>
</dbReference>
<evidence type="ECO:0000313" key="3">
    <source>
        <dbReference type="Proteomes" id="UP000092495"/>
    </source>
</evidence>
<dbReference type="InterPro" id="IPR000073">
    <property type="entry name" value="AB_hydrolase_1"/>
</dbReference>